<dbReference type="CDD" id="cd01335">
    <property type="entry name" value="Radical_SAM"/>
    <property type="match status" value="1"/>
</dbReference>
<comment type="cofactor">
    <cofactor evidence="1">
        <name>[4Fe-4S] cluster</name>
        <dbReference type="ChEBI" id="CHEBI:49883"/>
    </cofactor>
</comment>
<reference evidence="9" key="1">
    <citation type="submission" date="2016-01" db="EMBL/GenBank/DDBJ databases">
        <title>Draft genome sequence of Thermodesulfovibrio aggregans strain TGE-P1.</title>
        <authorList>
            <person name="Sekiguchi Y."/>
            <person name="Ohashi A."/>
            <person name="Matsuura N."/>
            <person name="Tourlousse M.D."/>
        </authorList>
    </citation>
    <scope>NUCLEOTIDE SEQUENCE [LARGE SCALE GENOMIC DNA]</scope>
    <source>
        <strain evidence="9">TGE-P1</strain>
    </source>
</reference>
<keyword evidence="3" id="KW-0949">S-adenosyl-L-methionine</keyword>
<evidence type="ECO:0000256" key="1">
    <source>
        <dbReference type="ARBA" id="ARBA00001966"/>
    </source>
</evidence>
<accession>A0A0U9HV99</accession>
<dbReference type="GO" id="GO:0003824">
    <property type="term" value="F:catalytic activity"/>
    <property type="evidence" value="ECO:0007669"/>
    <property type="project" value="InterPro"/>
</dbReference>
<dbReference type="SFLD" id="SFLDG01387">
    <property type="entry name" value="BtrN-like_SPASM_domain_contain"/>
    <property type="match status" value="1"/>
</dbReference>
<dbReference type="STRING" id="86166.TAGGR_1790"/>
<dbReference type="SFLD" id="SFLDG01067">
    <property type="entry name" value="SPASM/twitch_domain_containing"/>
    <property type="match status" value="1"/>
</dbReference>
<evidence type="ECO:0000256" key="6">
    <source>
        <dbReference type="ARBA" id="ARBA00023014"/>
    </source>
</evidence>
<dbReference type="OrthoDB" id="9772409at2"/>
<name>A0A0U9HV99_9BACT</name>
<keyword evidence="5" id="KW-0408">Iron</keyword>
<keyword evidence="9" id="KW-1185">Reference proteome</keyword>
<dbReference type="PANTHER" id="PTHR11228:SF7">
    <property type="entry name" value="PQQA PEPTIDE CYCLASE"/>
    <property type="match status" value="1"/>
</dbReference>
<sequence>MISVPERLSVEVTTRCNLHCEICPKQSPNYLQPDIDMDFETFERLRTVLPHVKSLVLNGIGEPLMHPDIEKLIAFAKAHMPEDSFIGFQTNGALLTDEKIKELIKAGLNKICVSIDSLVPLNGLHVPEFGEKALDVIARAKSNGAKTLKSGVEVVITTDNLEQIIPTVKESLKYKIDFLILSHLIPYSPQNSKKVAYETNNEEAVKIFKKWVSRLETAGYTIDDWLELMKKKALPEFFPEENEPMKLFKSMYDEAASKGLTLHMQNLINRDDQLINTVRALLQEVENICRKNEISFQIPGTNPTPLRKCDFLEEKCMYVGVDGEVSPCYFLWHSFTCYIGGLKKAVKRWTFGNVREKDPLEIFNSHEYRQFIESVLRYDFPYCYDCNFALCDLMEFEDFLYDCYTNTVPCGACLWCGGLFYCMI</sequence>
<dbReference type="InterPro" id="IPR013785">
    <property type="entry name" value="Aldolase_TIM"/>
</dbReference>
<evidence type="ECO:0000259" key="7">
    <source>
        <dbReference type="PROSITE" id="PS51918"/>
    </source>
</evidence>
<evidence type="ECO:0000313" key="8">
    <source>
        <dbReference type="EMBL" id="GAQ94605.1"/>
    </source>
</evidence>
<dbReference type="InterPro" id="IPR050377">
    <property type="entry name" value="Radical_SAM_PqqE_MftC-like"/>
</dbReference>
<keyword evidence="6" id="KW-0411">Iron-sulfur</keyword>
<dbReference type="Pfam" id="PF04055">
    <property type="entry name" value="Radical_SAM"/>
    <property type="match status" value="1"/>
</dbReference>
<comment type="caution">
    <text evidence="8">The sequence shown here is derived from an EMBL/GenBank/DDBJ whole genome shotgun (WGS) entry which is preliminary data.</text>
</comment>
<dbReference type="Gene3D" id="3.20.20.70">
    <property type="entry name" value="Aldolase class I"/>
    <property type="match status" value="1"/>
</dbReference>
<gene>
    <name evidence="8" type="ORF">TAGGR_1790</name>
</gene>
<dbReference type="PANTHER" id="PTHR11228">
    <property type="entry name" value="RADICAL SAM DOMAIN PROTEIN"/>
    <property type="match status" value="1"/>
</dbReference>
<dbReference type="AlphaFoldDB" id="A0A0U9HV99"/>
<dbReference type="InterPro" id="IPR058240">
    <property type="entry name" value="rSAM_sf"/>
</dbReference>
<dbReference type="Pfam" id="PF13186">
    <property type="entry name" value="SPASM"/>
    <property type="match status" value="1"/>
</dbReference>
<dbReference type="Proteomes" id="UP000054976">
    <property type="component" value="Unassembled WGS sequence"/>
</dbReference>
<protein>
    <submittedName>
        <fullName evidence="8">Putative metalloenzyme radical SAM/SPASM domain maturase</fullName>
    </submittedName>
</protein>
<dbReference type="EMBL" id="BCNO01000001">
    <property type="protein sequence ID" value="GAQ94605.1"/>
    <property type="molecule type" value="Genomic_DNA"/>
</dbReference>
<evidence type="ECO:0000256" key="5">
    <source>
        <dbReference type="ARBA" id="ARBA00023004"/>
    </source>
</evidence>
<evidence type="ECO:0000256" key="2">
    <source>
        <dbReference type="ARBA" id="ARBA00022485"/>
    </source>
</evidence>
<evidence type="ECO:0000313" key="9">
    <source>
        <dbReference type="Proteomes" id="UP000054976"/>
    </source>
</evidence>
<dbReference type="GO" id="GO:0046872">
    <property type="term" value="F:metal ion binding"/>
    <property type="evidence" value="ECO:0007669"/>
    <property type="project" value="UniProtKB-KW"/>
</dbReference>
<dbReference type="InterPro" id="IPR007197">
    <property type="entry name" value="rSAM"/>
</dbReference>
<organism evidence="8 9">
    <name type="scientific">Thermodesulfovibrio aggregans</name>
    <dbReference type="NCBI Taxonomy" id="86166"/>
    <lineage>
        <taxon>Bacteria</taxon>
        <taxon>Pseudomonadati</taxon>
        <taxon>Nitrospirota</taxon>
        <taxon>Thermodesulfovibrionia</taxon>
        <taxon>Thermodesulfovibrionales</taxon>
        <taxon>Thermodesulfovibrionaceae</taxon>
        <taxon>Thermodesulfovibrio</taxon>
    </lineage>
</organism>
<dbReference type="PROSITE" id="PS51918">
    <property type="entry name" value="RADICAL_SAM"/>
    <property type="match status" value="1"/>
</dbReference>
<dbReference type="SFLD" id="SFLDS00029">
    <property type="entry name" value="Radical_SAM"/>
    <property type="match status" value="1"/>
</dbReference>
<dbReference type="GO" id="GO:0051536">
    <property type="term" value="F:iron-sulfur cluster binding"/>
    <property type="evidence" value="ECO:0007669"/>
    <property type="project" value="UniProtKB-KW"/>
</dbReference>
<keyword evidence="2" id="KW-0004">4Fe-4S</keyword>
<feature type="domain" description="Radical SAM core" evidence="7">
    <location>
        <begin position="2"/>
        <end position="214"/>
    </location>
</feature>
<dbReference type="InterPro" id="IPR027586">
    <property type="entry name" value="rSAM_metal_mat"/>
</dbReference>
<evidence type="ECO:0000256" key="3">
    <source>
        <dbReference type="ARBA" id="ARBA00022691"/>
    </source>
</evidence>
<dbReference type="NCBIfam" id="TIGR04311">
    <property type="entry name" value="rSAM_Geo_metal"/>
    <property type="match status" value="1"/>
</dbReference>
<proteinExistence type="predicted"/>
<dbReference type="RefSeq" id="WP_059176039.1">
    <property type="nucleotide sequence ID" value="NZ_BCNO01000001.1"/>
</dbReference>
<dbReference type="SUPFAM" id="SSF102114">
    <property type="entry name" value="Radical SAM enzymes"/>
    <property type="match status" value="1"/>
</dbReference>
<dbReference type="InterPro" id="IPR034391">
    <property type="entry name" value="AdoMet-like_SPASM_containing"/>
</dbReference>
<dbReference type="InterPro" id="IPR023885">
    <property type="entry name" value="4Fe4S-binding_SPASM_dom"/>
</dbReference>
<dbReference type="CDD" id="cd21121">
    <property type="entry name" value="SPASM_Cmo-like"/>
    <property type="match status" value="1"/>
</dbReference>
<evidence type="ECO:0000256" key="4">
    <source>
        <dbReference type="ARBA" id="ARBA00022723"/>
    </source>
</evidence>
<keyword evidence="4" id="KW-0479">Metal-binding</keyword>